<reference evidence="3" key="1">
    <citation type="submission" date="2016-03" db="EMBL/GenBank/DDBJ databases">
        <authorList>
            <person name="Guldener U."/>
        </authorList>
    </citation>
    <scope>NUCLEOTIDE SEQUENCE [LARGE SCALE GENOMIC DNA]</scope>
    <source>
        <strain evidence="3">04CH-RAC-A.6.1</strain>
    </source>
</reference>
<sequence>MSPDYSAPHANTQSIVKSPTQPNGIPRKTPHSLQLDLISHG</sequence>
<evidence type="ECO:0000313" key="2">
    <source>
        <dbReference type="EMBL" id="CZT10370.1"/>
    </source>
</evidence>
<keyword evidence="3" id="KW-1185">Reference proteome</keyword>
<dbReference type="Proteomes" id="UP000178912">
    <property type="component" value="Unassembled WGS sequence"/>
</dbReference>
<organism evidence="2 3">
    <name type="scientific">Rhynchosporium agropyri</name>
    <dbReference type="NCBI Taxonomy" id="914238"/>
    <lineage>
        <taxon>Eukaryota</taxon>
        <taxon>Fungi</taxon>
        <taxon>Dikarya</taxon>
        <taxon>Ascomycota</taxon>
        <taxon>Pezizomycotina</taxon>
        <taxon>Leotiomycetes</taxon>
        <taxon>Helotiales</taxon>
        <taxon>Ploettnerulaceae</taxon>
        <taxon>Rhynchosporium</taxon>
    </lineage>
</organism>
<dbReference type="EMBL" id="FJUX01000127">
    <property type="protein sequence ID" value="CZT10370.1"/>
    <property type="molecule type" value="Genomic_DNA"/>
</dbReference>
<dbReference type="AlphaFoldDB" id="A0A1E1LIN6"/>
<protein>
    <submittedName>
        <fullName evidence="2">Uncharacterized protein</fullName>
    </submittedName>
</protein>
<feature type="region of interest" description="Disordered" evidence="1">
    <location>
        <begin position="1"/>
        <end position="41"/>
    </location>
</feature>
<gene>
    <name evidence="2" type="ORF">RAG0_14858</name>
</gene>
<feature type="compositionally biased region" description="Polar residues" evidence="1">
    <location>
        <begin position="9"/>
        <end position="23"/>
    </location>
</feature>
<name>A0A1E1LIN6_9HELO</name>
<accession>A0A1E1LIN6</accession>
<evidence type="ECO:0000256" key="1">
    <source>
        <dbReference type="SAM" id="MobiDB-lite"/>
    </source>
</evidence>
<evidence type="ECO:0000313" key="3">
    <source>
        <dbReference type="Proteomes" id="UP000178912"/>
    </source>
</evidence>
<proteinExistence type="predicted"/>